<evidence type="ECO:0000256" key="3">
    <source>
        <dbReference type="ARBA" id="ARBA00022676"/>
    </source>
</evidence>
<dbReference type="PANTHER" id="PTHR11214">
    <property type="entry name" value="BETA-1,3-N-ACETYLGLUCOSAMINYLTRANSFERASE"/>
    <property type="match status" value="1"/>
</dbReference>
<evidence type="ECO:0000256" key="4">
    <source>
        <dbReference type="ARBA" id="ARBA00022679"/>
    </source>
</evidence>
<keyword evidence="4" id="KW-0808">Transferase</keyword>
<protein>
    <recommendedName>
        <fullName evidence="10">Hexosyltransferase</fullName>
        <ecNumber evidence="10">2.4.1.-</ecNumber>
    </recommendedName>
</protein>
<evidence type="ECO:0000256" key="2">
    <source>
        <dbReference type="ARBA" id="ARBA00008661"/>
    </source>
</evidence>
<dbReference type="Gene3D" id="3.90.550.50">
    <property type="match status" value="1"/>
</dbReference>
<dbReference type="GO" id="GO:0000139">
    <property type="term" value="C:Golgi membrane"/>
    <property type="evidence" value="ECO:0007669"/>
    <property type="project" value="UniProtKB-SubCell"/>
</dbReference>
<comment type="caution">
    <text evidence="11">The sequence shown here is derived from an EMBL/GenBank/DDBJ whole genome shotgun (WGS) entry which is preliminary data.</text>
</comment>
<keyword evidence="12" id="KW-1185">Reference proteome</keyword>
<dbReference type="EMBL" id="MU825876">
    <property type="protein sequence ID" value="KAJ7386558.1"/>
    <property type="molecule type" value="Genomic_DNA"/>
</dbReference>
<evidence type="ECO:0000313" key="11">
    <source>
        <dbReference type="EMBL" id="KAJ7386558.1"/>
    </source>
</evidence>
<evidence type="ECO:0000256" key="7">
    <source>
        <dbReference type="ARBA" id="ARBA00022989"/>
    </source>
</evidence>
<dbReference type="InterPro" id="IPR002659">
    <property type="entry name" value="Glyco_trans_31"/>
</dbReference>
<evidence type="ECO:0000313" key="12">
    <source>
        <dbReference type="Proteomes" id="UP001163046"/>
    </source>
</evidence>
<keyword evidence="8 10" id="KW-0333">Golgi apparatus</keyword>
<evidence type="ECO:0000256" key="1">
    <source>
        <dbReference type="ARBA" id="ARBA00004323"/>
    </source>
</evidence>
<accession>A0A9W9ZT40</accession>
<comment type="similarity">
    <text evidence="2 10">Belongs to the glycosyltransferase 31 family.</text>
</comment>
<keyword evidence="5" id="KW-0812">Transmembrane</keyword>
<evidence type="ECO:0000256" key="6">
    <source>
        <dbReference type="ARBA" id="ARBA00022968"/>
    </source>
</evidence>
<comment type="subcellular location">
    <subcellularLocation>
        <location evidence="1 10">Golgi apparatus membrane</location>
        <topology evidence="1 10">Single-pass type II membrane protein</topology>
    </subcellularLocation>
</comment>
<dbReference type="OrthoDB" id="5958675at2759"/>
<reference evidence="11" key="1">
    <citation type="submission" date="2023-01" db="EMBL/GenBank/DDBJ databases">
        <title>Genome assembly of the deep-sea coral Lophelia pertusa.</title>
        <authorList>
            <person name="Herrera S."/>
            <person name="Cordes E."/>
        </authorList>
    </citation>
    <scope>NUCLEOTIDE SEQUENCE</scope>
    <source>
        <strain evidence="11">USNM1676648</strain>
        <tissue evidence="11">Polyp</tissue>
    </source>
</reference>
<dbReference type="Pfam" id="PF01762">
    <property type="entry name" value="Galactosyl_T"/>
    <property type="match status" value="1"/>
</dbReference>
<name>A0A9W9ZT40_9CNID</name>
<gene>
    <name evidence="11" type="ORF">OS493_008695</name>
</gene>
<keyword evidence="7" id="KW-1133">Transmembrane helix</keyword>
<evidence type="ECO:0000256" key="9">
    <source>
        <dbReference type="ARBA" id="ARBA00023136"/>
    </source>
</evidence>
<sequence>MALSKIFKWNPLLRKHIATGFLTLTVLAVISLRIINYNMYPWISRRPLSGRSVLRYDRLQPLRDMFENASKVKDIGQRSNHEGTGKTKVTLSDLQEVNNKVSVLLLVIVTTAPSRYERREAIRATWWKNCDGIEVKCKFFTDGLQLSEEQERELSTEQKTHGDIEFMALEVTRVFGIRFLLQIMWAKAKFDFAYMLHMDDDYFLCMERLKAELYQRPRKTLVWGSYHCSFQDLIYVDEAWILFTSDVIERFLAQDPHSILCHPHSDQQIAFWLSSLYGNKTNLIEFDDRRLHHFPPARELDIFNNVSRVCDSYLGVHGSSPEMIRNFWRNSGDGARLIKRSLTLTRITETCHFPNVFNISLFDRPPYQFELRPCIANPRWTPNEGMWLGTHQGKVEVQEVSRQG</sequence>
<keyword evidence="3 10" id="KW-0328">Glycosyltransferase</keyword>
<dbReference type="GO" id="GO:0006024">
    <property type="term" value="P:glycosaminoglycan biosynthetic process"/>
    <property type="evidence" value="ECO:0007669"/>
    <property type="project" value="TreeGrafter"/>
</dbReference>
<evidence type="ECO:0000256" key="10">
    <source>
        <dbReference type="RuleBase" id="RU363063"/>
    </source>
</evidence>
<dbReference type="EC" id="2.4.1.-" evidence="10"/>
<keyword evidence="6" id="KW-0735">Signal-anchor</keyword>
<dbReference type="GO" id="GO:0006493">
    <property type="term" value="P:protein O-linked glycosylation"/>
    <property type="evidence" value="ECO:0007669"/>
    <property type="project" value="TreeGrafter"/>
</dbReference>
<evidence type="ECO:0000256" key="5">
    <source>
        <dbReference type="ARBA" id="ARBA00022692"/>
    </source>
</evidence>
<dbReference type="Proteomes" id="UP001163046">
    <property type="component" value="Unassembled WGS sequence"/>
</dbReference>
<dbReference type="AlphaFoldDB" id="A0A9W9ZT40"/>
<dbReference type="GO" id="GO:0047220">
    <property type="term" value="F:galactosylxylosylprotein 3-beta-galactosyltransferase activity"/>
    <property type="evidence" value="ECO:0007669"/>
    <property type="project" value="TreeGrafter"/>
</dbReference>
<evidence type="ECO:0000256" key="8">
    <source>
        <dbReference type="ARBA" id="ARBA00023034"/>
    </source>
</evidence>
<dbReference type="PANTHER" id="PTHR11214:SF3">
    <property type="entry name" value="BETA-1,3-GALACTOSYLTRANSFERASE 6"/>
    <property type="match status" value="1"/>
</dbReference>
<keyword evidence="9" id="KW-0472">Membrane</keyword>
<organism evidence="11 12">
    <name type="scientific">Desmophyllum pertusum</name>
    <dbReference type="NCBI Taxonomy" id="174260"/>
    <lineage>
        <taxon>Eukaryota</taxon>
        <taxon>Metazoa</taxon>
        <taxon>Cnidaria</taxon>
        <taxon>Anthozoa</taxon>
        <taxon>Hexacorallia</taxon>
        <taxon>Scleractinia</taxon>
        <taxon>Caryophylliina</taxon>
        <taxon>Caryophylliidae</taxon>
        <taxon>Desmophyllum</taxon>
    </lineage>
</organism>
<proteinExistence type="inferred from homology"/>